<feature type="region of interest" description="Disordered" evidence="7">
    <location>
        <begin position="1"/>
        <end position="21"/>
    </location>
</feature>
<feature type="transmembrane region" description="Helical" evidence="8">
    <location>
        <begin position="364"/>
        <end position="387"/>
    </location>
</feature>
<feature type="transmembrane region" description="Helical" evidence="8">
    <location>
        <begin position="278"/>
        <end position="299"/>
    </location>
</feature>
<evidence type="ECO:0000256" key="1">
    <source>
        <dbReference type="ARBA" id="ARBA00004651"/>
    </source>
</evidence>
<feature type="transmembrane region" description="Helical" evidence="8">
    <location>
        <begin position="63"/>
        <end position="84"/>
    </location>
</feature>
<keyword evidence="6 8" id="KW-0472">Membrane</keyword>
<dbReference type="PANTHER" id="PTHR23513">
    <property type="entry name" value="INTEGRAL MEMBRANE EFFLUX PROTEIN-RELATED"/>
    <property type="match status" value="1"/>
</dbReference>
<feature type="transmembrane region" description="Helical" evidence="8">
    <location>
        <begin position="330"/>
        <end position="352"/>
    </location>
</feature>
<evidence type="ECO:0000256" key="4">
    <source>
        <dbReference type="ARBA" id="ARBA00022692"/>
    </source>
</evidence>
<dbReference type="InterPro" id="IPR020846">
    <property type="entry name" value="MFS_dom"/>
</dbReference>
<feature type="domain" description="Major facilitator superfamily (MFS) profile" evidence="9">
    <location>
        <begin position="30"/>
        <end position="415"/>
    </location>
</feature>
<feature type="transmembrane region" description="Helical" evidence="8">
    <location>
        <begin position="33"/>
        <end position="57"/>
    </location>
</feature>
<comment type="subcellular location">
    <subcellularLocation>
        <location evidence="1">Cell membrane</location>
        <topology evidence="1">Multi-pass membrane protein</topology>
    </subcellularLocation>
</comment>
<protein>
    <submittedName>
        <fullName evidence="10">Unannotated protein</fullName>
    </submittedName>
</protein>
<name>A0A6J7Q1I9_9ZZZZ</name>
<evidence type="ECO:0000313" key="11">
    <source>
        <dbReference type="EMBL" id="CAB5057392.1"/>
    </source>
</evidence>
<dbReference type="SUPFAM" id="SSF103473">
    <property type="entry name" value="MFS general substrate transporter"/>
    <property type="match status" value="1"/>
</dbReference>
<gene>
    <name evidence="10" type="ORF">UFOPK4098_00134</name>
    <name evidence="11" type="ORF">UFOPK4347_00016</name>
</gene>
<accession>A0A6J7Q1I9</accession>
<dbReference type="CDD" id="cd06173">
    <property type="entry name" value="MFS_MefA_like"/>
    <property type="match status" value="1"/>
</dbReference>
<keyword evidence="5 8" id="KW-1133">Transmembrane helix</keyword>
<dbReference type="InterPro" id="IPR036259">
    <property type="entry name" value="MFS_trans_sf"/>
</dbReference>
<reference evidence="10" key="1">
    <citation type="submission" date="2020-05" db="EMBL/GenBank/DDBJ databases">
        <authorList>
            <person name="Chiriac C."/>
            <person name="Salcher M."/>
            <person name="Ghai R."/>
            <person name="Kavagutti S V."/>
        </authorList>
    </citation>
    <scope>NUCLEOTIDE SEQUENCE</scope>
</reference>
<proteinExistence type="predicted"/>
<dbReference type="Pfam" id="PF05977">
    <property type="entry name" value="MFS_3"/>
    <property type="match status" value="1"/>
</dbReference>
<dbReference type="PROSITE" id="PS50850">
    <property type="entry name" value="MFS"/>
    <property type="match status" value="1"/>
</dbReference>
<dbReference type="EMBL" id="CAFBPN010000002">
    <property type="protein sequence ID" value="CAB5008114.1"/>
    <property type="molecule type" value="Genomic_DNA"/>
</dbReference>
<keyword evidence="4 8" id="KW-0812">Transmembrane</keyword>
<dbReference type="EMBL" id="CAFBQU010000001">
    <property type="protein sequence ID" value="CAB5057392.1"/>
    <property type="molecule type" value="Genomic_DNA"/>
</dbReference>
<dbReference type="GO" id="GO:0005886">
    <property type="term" value="C:plasma membrane"/>
    <property type="evidence" value="ECO:0007669"/>
    <property type="project" value="UniProtKB-SubCell"/>
</dbReference>
<dbReference type="AlphaFoldDB" id="A0A6J7Q1I9"/>
<evidence type="ECO:0000256" key="8">
    <source>
        <dbReference type="SAM" id="Phobius"/>
    </source>
</evidence>
<evidence type="ECO:0000256" key="7">
    <source>
        <dbReference type="SAM" id="MobiDB-lite"/>
    </source>
</evidence>
<dbReference type="PANTHER" id="PTHR23513:SF11">
    <property type="entry name" value="STAPHYLOFERRIN A TRANSPORTER"/>
    <property type="match status" value="1"/>
</dbReference>
<evidence type="ECO:0000256" key="6">
    <source>
        <dbReference type="ARBA" id="ARBA00023136"/>
    </source>
</evidence>
<dbReference type="Gene3D" id="1.20.1250.20">
    <property type="entry name" value="MFS general substrate transporter like domains"/>
    <property type="match status" value="1"/>
</dbReference>
<evidence type="ECO:0000256" key="3">
    <source>
        <dbReference type="ARBA" id="ARBA00022475"/>
    </source>
</evidence>
<evidence type="ECO:0000256" key="2">
    <source>
        <dbReference type="ARBA" id="ARBA00022448"/>
    </source>
</evidence>
<evidence type="ECO:0000256" key="5">
    <source>
        <dbReference type="ARBA" id="ARBA00022989"/>
    </source>
</evidence>
<keyword evidence="3" id="KW-1003">Cell membrane</keyword>
<feature type="transmembrane region" description="Helical" evidence="8">
    <location>
        <begin position="171"/>
        <end position="192"/>
    </location>
</feature>
<dbReference type="GO" id="GO:0022857">
    <property type="term" value="F:transmembrane transporter activity"/>
    <property type="evidence" value="ECO:0007669"/>
    <property type="project" value="InterPro"/>
</dbReference>
<dbReference type="InterPro" id="IPR010290">
    <property type="entry name" value="TM_effector"/>
</dbReference>
<sequence>MTDTATNPFDDFQPHSHTPGSARAALASPRFRLMFTGAFLSNIGTWMQNVVLPAYIYHRTGKASLVGLLVFAQLGPLLVLSIPAGVIADKFDRRKWLVCTQTVQLFFSLMLFPLAANDAAIWLLFLMQCGVGVGNALNAPAWSASLPTLVPPQDLSGAIALNSTLINGSRVIGPIIVAVLSAWGITTSQFFLINAVTYLFVIGALLRVQLPVLQSIASEPGWRQFTAGLKIARERTEINRLLISLTTFSFLSLPYVGLFPAVASLNFGIDEGAPIYKWLYATWGLGAALGGLAIGTLFVKADKRKIIQYGFASFAVCLFFFAIARTPIQAFIVGFFLGIAYFGTTTSMMTILQSRLAPNERGRVMALWFMAFGGTVPLGNLVFGPVIDHFGARWVLVGGAIWALFLAWWCNIALVDARSKSVSEK</sequence>
<evidence type="ECO:0000259" key="9">
    <source>
        <dbReference type="PROSITE" id="PS50850"/>
    </source>
</evidence>
<keyword evidence="2" id="KW-0813">Transport</keyword>
<feature type="transmembrane region" description="Helical" evidence="8">
    <location>
        <begin position="306"/>
        <end position="324"/>
    </location>
</feature>
<organism evidence="10">
    <name type="scientific">freshwater metagenome</name>
    <dbReference type="NCBI Taxonomy" id="449393"/>
    <lineage>
        <taxon>unclassified sequences</taxon>
        <taxon>metagenomes</taxon>
        <taxon>ecological metagenomes</taxon>
    </lineage>
</organism>
<evidence type="ECO:0000313" key="10">
    <source>
        <dbReference type="EMBL" id="CAB5008114.1"/>
    </source>
</evidence>
<feature type="transmembrane region" description="Helical" evidence="8">
    <location>
        <begin position="393"/>
        <end position="415"/>
    </location>
</feature>
<feature type="transmembrane region" description="Helical" evidence="8">
    <location>
        <begin position="238"/>
        <end position="258"/>
    </location>
</feature>